<dbReference type="PRINTS" id="PR00081">
    <property type="entry name" value="GDHRDH"/>
</dbReference>
<evidence type="ECO:0000313" key="4">
    <source>
        <dbReference type="EMBL" id="ETI19411.1"/>
    </source>
</evidence>
<evidence type="ECO:0000256" key="3">
    <source>
        <dbReference type="ARBA" id="ARBA00023002"/>
    </source>
</evidence>
<dbReference type="PROSITE" id="PS00061">
    <property type="entry name" value="ADH_SHORT"/>
    <property type="match status" value="1"/>
</dbReference>
<dbReference type="InterPro" id="IPR002347">
    <property type="entry name" value="SDR_fam"/>
</dbReference>
<sequence>MSELTLPPPSVLTERLHHSKVVLVTGAASGIGFAAAQLFAQHGAKVILVDLASSRLEAAAEEVGHGCDFRACDVTKWDQQVALFDWVKHTYGPPEIVCLNAGIDPELATSENPSAKEKVISNYLASESEPREGASEGNSRLKQPPTTVLDVNFYGVLYGIKLAVHHFSAGKGGRIVITGSAASHMPVVYQDVYVASKHALIGLMRSTSQRQELKDKNIAISMVAPWLTHTGLTANLPPEVLNAFSTESSQPVDVARGIAYLATAEKAEDVNGRCLWIRGKRCIEVESAYGQWLGNLIAST</sequence>
<proteinExistence type="inferred from homology"/>
<comment type="similarity">
    <text evidence="1">Belongs to the short-chain dehydrogenases/reductases (SDR) family.</text>
</comment>
<dbReference type="VEuPathDB" id="FungiDB:G647_09244"/>
<reference evidence="4 5" key="1">
    <citation type="submission" date="2013-03" db="EMBL/GenBank/DDBJ databases">
        <title>The Genome Sequence of Cladophialophora carrionii CBS 160.54.</title>
        <authorList>
            <consortium name="The Broad Institute Genomics Platform"/>
            <person name="Cuomo C."/>
            <person name="de Hoog S."/>
            <person name="Gorbushina A."/>
            <person name="Walker B."/>
            <person name="Young S.K."/>
            <person name="Zeng Q."/>
            <person name="Gargeya S."/>
            <person name="Fitzgerald M."/>
            <person name="Haas B."/>
            <person name="Abouelleil A."/>
            <person name="Allen A.W."/>
            <person name="Alvarado L."/>
            <person name="Arachchi H.M."/>
            <person name="Berlin A.M."/>
            <person name="Chapman S.B."/>
            <person name="Gainer-Dewar J."/>
            <person name="Goldberg J."/>
            <person name="Griggs A."/>
            <person name="Gujja S."/>
            <person name="Hansen M."/>
            <person name="Howarth C."/>
            <person name="Imamovic A."/>
            <person name="Ireland A."/>
            <person name="Larimer J."/>
            <person name="McCowan C."/>
            <person name="Murphy C."/>
            <person name="Pearson M."/>
            <person name="Poon T.W."/>
            <person name="Priest M."/>
            <person name="Roberts A."/>
            <person name="Saif S."/>
            <person name="Shea T."/>
            <person name="Sisk P."/>
            <person name="Sykes S."/>
            <person name="Wortman J."/>
            <person name="Nusbaum C."/>
            <person name="Birren B."/>
        </authorList>
    </citation>
    <scope>NUCLEOTIDE SEQUENCE [LARGE SCALE GENOMIC DNA]</scope>
    <source>
        <strain evidence="4 5">CBS 160.54</strain>
    </source>
</reference>
<dbReference type="Proteomes" id="UP000030678">
    <property type="component" value="Unassembled WGS sequence"/>
</dbReference>
<dbReference type="InterPro" id="IPR036291">
    <property type="entry name" value="NAD(P)-bd_dom_sf"/>
</dbReference>
<dbReference type="InterPro" id="IPR020904">
    <property type="entry name" value="Sc_DH/Rdtase_CS"/>
</dbReference>
<name>V9CYI2_9EURO</name>
<evidence type="ECO:0000256" key="2">
    <source>
        <dbReference type="ARBA" id="ARBA00022857"/>
    </source>
</evidence>
<dbReference type="PANTHER" id="PTHR43180:SF33">
    <property type="entry name" value="15-HYDROXYPROSTAGLANDIN DEHYDROGENASE [NAD(+)]-LIKE"/>
    <property type="match status" value="1"/>
</dbReference>
<dbReference type="AlphaFoldDB" id="V9CYI2"/>
<dbReference type="GeneID" id="19987737"/>
<dbReference type="Gene3D" id="3.40.50.720">
    <property type="entry name" value="NAD(P)-binding Rossmann-like Domain"/>
    <property type="match status" value="1"/>
</dbReference>
<protein>
    <submittedName>
        <fullName evidence="4">Uncharacterized protein</fullName>
    </submittedName>
</protein>
<dbReference type="EMBL" id="KB822710">
    <property type="protein sequence ID" value="ETI19411.1"/>
    <property type="molecule type" value="Genomic_DNA"/>
</dbReference>
<dbReference type="RefSeq" id="XP_008731770.1">
    <property type="nucleotide sequence ID" value="XM_008733548.1"/>
</dbReference>
<dbReference type="SUPFAM" id="SSF51735">
    <property type="entry name" value="NAD(P)-binding Rossmann-fold domains"/>
    <property type="match status" value="1"/>
</dbReference>
<gene>
    <name evidence="4" type="ORF">G647_09244</name>
</gene>
<dbReference type="HOGENOM" id="CLU_010194_13_1_1"/>
<keyword evidence="3" id="KW-0560">Oxidoreductase</keyword>
<accession>V9CYI2</accession>
<dbReference type="GO" id="GO:0016491">
    <property type="term" value="F:oxidoreductase activity"/>
    <property type="evidence" value="ECO:0007669"/>
    <property type="project" value="UniProtKB-KW"/>
</dbReference>
<dbReference type="PANTHER" id="PTHR43180">
    <property type="entry name" value="3-OXOACYL-(ACYL-CARRIER-PROTEIN) REDUCTASE (AFU_ORTHOLOGUE AFUA_6G11210)"/>
    <property type="match status" value="1"/>
</dbReference>
<evidence type="ECO:0000256" key="1">
    <source>
        <dbReference type="ARBA" id="ARBA00006484"/>
    </source>
</evidence>
<dbReference type="Pfam" id="PF00106">
    <property type="entry name" value="adh_short"/>
    <property type="match status" value="2"/>
</dbReference>
<keyword evidence="2" id="KW-0521">NADP</keyword>
<dbReference type="OrthoDB" id="37659at2759"/>
<evidence type="ECO:0000313" key="5">
    <source>
        <dbReference type="Proteomes" id="UP000030678"/>
    </source>
</evidence>
<organism evidence="4 5">
    <name type="scientific">Cladophialophora carrionii CBS 160.54</name>
    <dbReference type="NCBI Taxonomy" id="1279043"/>
    <lineage>
        <taxon>Eukaryota</taxon>
        <taxon>Fungi</taxon>
        <taxon>Dikarya</taxon>
        <taxon>Ascomycota</taxon>
        <taxon>Pezizomycotina</taxon>
        <taxon>Eurotiomycetes</taxon>
        <taxon>Chaetothyriomycetidae</taxon>
        <taxon>Chaetothyriales</taxon>
        <taxon>Herpotrichiellaceae</taxon>
        <taxon>Cladophialophora</taxon>
    </lineage>
</organism>